<dbReference type="EMBL" id="LVVZ01000003">
    <property type="protein sequence ID" value="OKL45814.1"/>
    <property type="molecule type" value="Genomic_DNA"/>
</dbReference>
<sequence length="120" mass="13250">MALLAPVLNMMSELQAPSACNMNMIMSEAAGQSDIWKIPELKHRRCFPIYATLFFGPHERAARFRGLRTSNTQLTGSFLSRLHACGNAMAIGCIATMGNHTYFSTNSRKGAVAPKRAERM</sequence>
<dbReference type="STRING" id="197461.A3843_01425"/>
<reference evidence="1 2" key="1">
    <citation type="submission" date="2016-03" db="EMBL/GenBank/DDBJ databases">
        <title>Genome sequence of Nesiotobacter sp. nov., a moderately halophilic alphaproteobacterium isolated from the Yellow Sea, China.</title>
        <authorList>
            <person name="Zhang G."/>
            <person name="Zhang R."/>
        </authorList>
    </citation>
    <scope>NUCLEOTIDE SEQUENCE [LARGE SCALE GENOMIC DNA]</scope>
    <source>
        <strain evidence="1 2">WB1-6</strain>
    </source>
</reference>
<dbReference type="Proteomes" id="UP000185783">
    <property type="component" value="Unassembled WGS sequence"/>
</dbReference>
<organism evidence="1 2">
    <name type="scientific">Pseudovibrio exalbescens</name>
    <dbReference type="NCBI Taxonomy" id="197461"/>
    <lineage>
        <taxon>Bacteria</taxon>
        <taxon>Pseudomonadati</taxon>
        <taxon>Pseudomonadota</taxon>
        <taxon>Alphaproteobacteria</taxon>
        <taxon>Hyphomicrobiales</taxon>
        <taxon>Stappiaceae</taxon>
        <taxon>Pseudovibrio</taxon>
    </lineage>
</organism>
<comment type="caution">
    <text evidence="1">The sequence shown here is derived from an EMBL/GenBank/DDBJ whole genome shotgun (WGS) entry which is preliminary data.</text>
</comment>
<evidence type="ECO:0000313" key="2">
    <source>
        <dbReference type="Proteomes" id="UP000185783"/>
    </source>
</evidence>
<accession>A0A1U7JM83</accession>
<name>A0A1U7JM83_9HYPH</name>
<evidence type="ECO:0000313" key="1">
    <source>
        <dbReference type="EMBL" id="OKL45814.1"/>
    </source>
</evidence>
<protein>
    <submittedName>
        <fullName evidence="1">Uncharacterized protein</fullName>
    </submittedName>
</protein>
<proteinExistence type="predicted"/>
<gene>
    <name evidence="1" type="ORF">A3843_01425</name>
</gene>
<dbReference type="AlphaFoldDB" id="A0A1U7JM83"/>
<keyword evidence="2" id="KW-1185">Reference proteome</keyword>